<keyword evidence="1" id="KW-0732">Signal</keyword>
<dbReference type="PROSITE" id="PS50035">
    <property type="entry name" value="PLD"/>
    <property type="match status" value="1"/>
</dbReference>
<evidence type="ECO:0000259" key="2">
    <source>
        <dbReference type="PROSITE" id="PS50035"/>
    </source>
</evidence>
<reference evidence="3" key="1">
    <citation type="journal article" date="2022" name="Int. J. Mol. Sci.">
        <title>Draft Genome of Tanacetum Coccineum: Genomic Comparison of Closely Related Tanacetum-Family Plants.</title>
        <authorList>
            <person name="Yamashiro T."/>
            <person name="Shiraishi A."/>
            <person name="Nakayama K."/>
            <person name="Satake H."/>
        </authorList>
    </citation>
    <scope>NUCLEOTIDE SEQUENCE</scope>
</reference>
<feature type="chain" id="PRO_5045669946" evidence="1">
    <location>
        <begin position="21"/>
        <end position="353"/>
    </location>
</feature>
<name>A0ABQ5FKW4_9ASTR</name>
<dbReference type="Proteomes" id="UP001151760">
    <property type="component" value="Unassembled WGS sequence"/>
</dbReference>
<proteinExistence type="predicted"/>
<comment type="caution">
    <text evidence="3">The sequence shown here is derived from an EMBL/GenBank/DDBJ whole genome shotgun (WGS) entry which is preliminary data.</text>
</comment>
<evidence type="ECO:0000313" key="4">
    <source>
        <dbReference type="Proteomes" id="UP001151760"/>
    </source>
</evidence>
<evidence type="ECO:0000256" key="1">
    <source>
        <dbReference type="SAM" id="SignalP"/>
    </source>
</evidence>
<reference evidence="3" key="2">
    <citation type="submission" date="2022-01" db="EMBL/GenBank/DDBJ databases">
        <authorList>
            <person name="Yamashiro T."/>
            <person name="Shiraishi A."/>
            <person name="Satake H."/>
            <person name="Nakayama K."/>
        </authorList>
    </citation>
    <scope>NUCLEOTIDE SEQUENCE</scope>
</reference>
<dbReference type="InterPro" id="IPR001736">
    <property type="entry name" value="PLipase_D/transphosphatidylase"/>
</dbReference>
<organism evidence="3 4">
    <name type="scientific">Tanacetum coccineum</name>
    <dbReference type="NCBI Taxonomy" id="301880"/>
    <lineage>
        <taxon>Eukaryota</taxon>
        <taxon>Viridiplantae</taxon>
        <taxon>Streptophyta</taxon>
        <taxon>Embryophyta</taxon>
        <taxon>Tracheophyta</taxon>
        <taxon>Spermatophyta</taxon>
        <taxon>Magnoliopsida</taxon>
        <taxon>eudicotyledons</taxon>
        <taxon>Gunneridae</taxon>
        <taxon>Pentapetalae</taxon>
        <taxon>asterids</taxon>
        <taxon>campanulids</taxon>
        <taxon>Asterales</taxon>
        <taxon>Asteraceae</taxon>
        <taxon>Asteroideae</taxon>
        <taxon>Anthemideae</taxon>
        <taxon>Anthemidinae</taxon>
        <taxon>Tanacetum</taxon>
    </lineage>
</organism>
<dbReference type="Pfam" id="PF14223">
    <property type="entry name" value="Retrotran_gag_2"/>
    <property type="match status" value="1"/>
</dbReference>
<protein>
    <submittedName>
        <fullName evidence="3">Zinc finger, CCHC-type containing protein</fullName>
    </submittedName>
</protein>
<gene>
    <name evidence="3" type="ORF">Tco_1015224</name>
</gene>
<dbReference type="PANTHER" id="PTHR47481">
    <property type="match status" value="1"/>
</dbReference>
<feature type="domain" description="PLD phosphodiesterase" evidence="2">
    <location>
        <begin position="73"/>
        <end position="91"/>
    </location>
</feature>
<feature type="signal peptide" evidence="1">
    <location>
        <begin position="1"/>
        <end position="20"/>
    </location>
</feature>
<evidence type="ECO:0000313" key="3">
    <source>
        <dbReference type="EMBL" id="GJT63744.1"/>
    </source>
</evidence>
<keyword evidence="4" id="KW-1185">Reference proteome</keyword>
<dbReference type="EMBL" id="BQNB010017486">
    <property type="protein sequence ID" value="GJT63744.1"/>
    <property type="molecule type" value="Genomic_DNA"/>
</dbReference>
<sequence length="353" mass="39690">MAQLLMYSLLFAVAFTGSESGKKRKKVHRGRARKEAEERCTLTLELSIAKNFHLWVFPNLDICIEIVDYIAGMIVDDEFVSLGSANINYRSPEGTSAMGAYQSHQKWARKGSNPSGQGSLAKAKFHVNYKGTSLIEPLQKLNKTLTTLHLRIVLSVEDKLDYLEQPIPLAPVPAQAGQQVAPEALAAHTAWVKGSKEIDGFILMTMESDIQRNLENLSAYDMFQELKTLFAQQAEQELLQNVRDFHYCKQEEGQSVSSYVIKMKSYIDNLERLGHPVSLNLGVSLILISLRNEFDSFVQNYNMHSMGKTVNELHAMLKLHEQTLPKKDPALHVIRAGKVQKKNNKTKETVVGC</sequence>
<accession>A0ABQ5FKW4</accession>
<dbReference type="PANTHER" id="PTHR47481:SF31">
    <property type="entry name" value="OS01G0873500 PROTEIN"/>
    <property type="match status" value="1"/>
</dbReference>